<name>A0A1G6HSI2_9BACT</name>
<keyword evidence="3" id="KW-1003">Cell membrane</keyword>
<dbReference type="Pfam" id="PF12704">
    <property type="entry name" value="MacB_PCD"/>
    <property type="match status" value="1"/>
</dbReference>
<evidence type="ECO:0000256" key="6">
    <source>
        <dbReference type="ARBA" id="ARBA00023136"/>
    </source>
</evidence>
<proteinExistence type="predicted"/>
<dbReference type="Proteomes" id="UP000199411">
    <property type="component" value="Unassembled WGS sequence"/>
</dbReference>
<evidence type="ECO:0000313" key="10">
    <source>
        <dbReference type="EMBL" id="SDB97191.1"/>
    </source>
</evidence>
<keyword evidence="2" id="KW-0813">Transport</keyword>
<keyword evidence="6 7" id="KW-0472">Membrane</keyword>
<feature type="transmembrane region" description="Helical" evidence="7">
    <location>
        <begin position="340"/>
        <end position="364"/>
    </location>
</feature>
<gene>
    <name evidence="10" type="ORF">SAMN05660835_00099</name>
</gene>
<feature type="domain" description="ABC3 transporter permease C-terminal" evidence="8">
    <location>
        <begin position="258"/>
        <end position="372"/>
    </location>
</feature>
<keyword evidence="11" id="KW-1185">Reference proteome</keyword>
<dbReference type="Pfam" id="PF02687">
    <property type="entry name" value="FtsX"/>
    <property type="match status" value="1"/>
</dbReference>
<evidence type="ECO:0000313" key="11">
    <source>
        <dbReference type="Proteomes" id="UP000199411"/>
    </source>
</evidence>
<keyword evidence="5 7" id="KW-1133">Transmembrane helix</keyword>
<feature type="transmembrane region" description="Helical" evidence="7">
    <location>
        <begin position="256"/>
        <end position="279"/>
    </location>
</feature>
<evidence type="ECO:0000259" key="8">
    <source>
        <dbReference type="Pfam" id="PF02687"/>
    </source>
</evidence>
<protein>
    <submittedName>
        <fullName evidence="10">Putative ABC transport system permease protein</fullName>
    </submittedName>
</protein>
<dbReference type="PANTHER" id="PTHR43738:SF1">
    <property type="entry name" value="HEMIN TRANSPORT SYSTEM PERMEASE PROTEIN HRTB-RELATED"/>
    <property type="match status" value="1"/>
</dbReference>
<dbReference type="PANTHER" id="PTHR43738">
    <property type="entry name" value="ABC TRANSPORTER, MEMBRANE PROTEIN"/>
    <property type="match status" value="1"/>
</dbReference>
<accession>A0A1G6HSI2</accession>
<evidence type="ECO:0000256" key="1">
    <source>
        <dbReference type="ARBA" id="ARBA00004651"/>
    </source>
</evidence>
<feature type="transmembrane region" description="Helical" evidence="7">
    <location>
        <begin position="299"/>
        <end position="328"/>
    </location>
</feature>
<dbReference type="RefSeq" id="WP_092127396.1">
    <property type="nucleotide sequence ID" value="NZ_FMYU01000001.1"/>
</dbReference>
<comment type="subcellular location">
    <subcellularLocation>
        <location evidence="1">Cell membrane</location>
        <topology evidence="1">Multi-pass membrane protein</topology>
    </subcellularLocation>
</comment>
<feature type="transmembrane region" description="Helical" evidence="7">
    <location>
        <begin position="20"/>
        <end position="43"/>
    </location>
</feature>
<feature type="domain" description="MacB-like periplasmic core" evidence="9">
    <location>
        <begin position="20"/>
        <end position="227"/>
    </location>
</feature>
<evidence type="ECO:0000256" key="4">
    <source>
        <dbReference type="ARBA" id="ARBA00022692"/>
    </source>
</evidence>
<evidence type="ECO:0000256" key="5">
    <source>
        <dbReference type="ARBA" id="ARBA00022989"/>
    </source>
</evidence>
<evidence type="ECO:0000256" key="7">
    <source>
        <dbReference type="SAM" id="Phobius"/>
    </source>
</evidence>
<dbReference type="GO" id="GO:0005886">
    <property type="term" value="C:plasma membrane"/>
    <property type="evidence" value="ECO:0007669"/>
    <property type="project" value="UniProtKB-SubCell"/>
</dbReference>
<organism evidence="10 11">
    <name type="scientific">Desulfurella multipotens</name>
    <dbReference type="NCBI Taxonomy" id="79269"/>
    <lineage>
        <taxon>Bacteria</taxon>
        <taxon>Pseudomonadati</taxon>
        <taxon>Campylobacterota</taxon>
        <taxon>Desulfurellia</taxon>
        <taxon>Desulfurellales</taxon>
        <taxon>Desulfurellaceae</taxon>
        <taxon>Desulfurella</taxon>
    </lineage>
</organism>
<keyword evidence="4 7" id="KW-0812">Transmembrane</keyword>
<dbReference type="AlphaFoldDB" id="A0A1G6HSI2"/>
<dbReference type="InterPro" id="IPR003838">
    <property type="entry name" value="ABC3_permease_C"/>
</dbReference>
<dbReference type="InterPro" id="IPR051125">
    <property type="entry name" value="ABC-4/HrtB_transporter"/>
</dbReference>
<dbReference type="EMBL" id="FMYU01000001">
    <property type="protein sequence ID" value="SDB97191.1"/>
    <property type="molecule type" value="Genomic_DNA"/>
</dbReference>
<sequence>MKGLLKIALKLLANDRGKFFTLILGVTFAVFLMNQMTSMFAGIMRKSTSNVINIGAKMWVMDPSVENDRSSIPLPDYVLDYVRSIKGVAMAVPIYFGSGLVKLPDGTYQAANIIGLDDTTLFGRPPIIKGNLNKIYDSDAFIGVVDSDYKKLGSPGIGSVLSINDHRAVIVALAKPTSGGLFGTPTLYTTYTRATKDLPQTRYSMSYILLNPKSNADIPYIQEQVKKLGYKALTQKEFEKTIENFYKYKTGMGTNIMIMTLISFIVGLSIAGQTFYAFVLENLEKFGALKAIGAKKYELMSMILFQASVTSFIGYGFGIMFSSLMIAFSKARIPNYAAIVTYQNMLIAFLMVVVIAGFSSYIGIRKVLKIEPFDVFRG</sequence>
<dbReference type="OrthoDB" id="7298150at2"/>
<reference evidence="11" key="1">
    <citation type="submission" date="2016-10" db="EMBL/GenBank/DDBJ databases">
        <authorList>
            <person name="Varghese N."/>
            <person name="Submissions S."/>
        </authorList>
    </citation>
    <scope>NUCLEOTIDE SEQUENCE [LARGE SCALE GENOMIC DNA]</scope>
    <source>
        <strain evidence="11">DSM 8415</strain>
    </source>
</reference>
<evidence type="ECO:0000256" key="3">
    <source>
        <dbReference type="ARBA" id="ARBA00022475"/>
    </source>
</evidence>
<evidence type="ECO:0000259" key="9">
    <source>
        <dbReference type="Pfam" id="PF12704"/>
    </source>
</evidence>
<evidence type="ECO:0000256" key="2">
    <source>
        <dbReference type="ARBA" id="ARBA00022448"/>
    </source>
</evidence>
<dbReference type="InterPro" id="IPR025857">
    <property type="entry name" value="MacB_PCD"/>
</dbReference>